<dbReference type="EMBL" id="CP001699">
    <property type="protein sequence ID" value="ACU63452.1"/>
    <property type="molecule type" value="Genomic_DNA"/>
</dbReference>
<dbReference type="RefSeq" id="WP_012793617.1">
    <property type="nucleotide sequence ID" value="NC_013132.1"/>
</dbReference>
<accession>A0A979GA06</accession>
<evidence type="ECO:0000313" key="1">
    <source>
        <dbReference type="EMBL" id="ACU63452.1"/>
    </source>
</evidence>
<gene>
    <name evidence="1" type="ordered locus">Cpin_6040</name>
</gene>
<dbReference type="KEGG" id="cpi:Cpin_6040"/>
<organism evidence="1 2">
    <name type="scientific">Chitinophaga pinensis (strain ATCC 43595 / DSM 2588 / LMG 13176 / NBRC 15968 / NCIMB 11800 / UQM 2034)</name>
    <dbReference type="NCBI Taxonomy" id="485918"/>
    <lineage>
        <taxon>Bacteria</taxon>
        <taxon>Pseudomonadati</taxon>
        <taxon>Bacteroidota</taxon>
        <taxon>Chitinophagia</taxon>
        <taxon>Chitinophagales</taxon>
        <taxon>Chitinophagaceae</taxon>
        <taxon>Chitinophaga</taxon>
    </lineage>
</organism>
<dbReference type="AlphaFoldDB" id="A0A979GA06"/>
<sequence length="215" mass="24321">MISPIEITIPVQQLIDRIGAAYMHEMIPVQPDPAAKAGHCYVNVQQKMAKDGGNLVYGWAVWLGDFICEGEHHAVWEDEDGHLIDVTPHLGAPEQLLFIPDDRYAYEGKYISNVRVGIGSNPLIEHFILLSEMKDFLRQFSTRVDDDNIHFNTYTGNVYNHYNTLCDNIELYIREGGKSGTPCYCKSSKPYSQCHGKNLLSAMENDRKNVTKVNS</sequence>
<reference evidence="1 2" key="2">
    <citation type="journal article" date="2010" name="Stand. Genomic Sci.">
        <title>Complete genome sequence of Chitinophaga pinensis type strain (UQM 2034).</title>
        <authorList>
            <person name="Glavina Del Rio T."/>
            <person name="Abt B."/>
            <person name="Spring S."/>
            <person name="Lapidus A."/>
            <person name="Nolan M."/>
            <person name="Tice H."/>
            <person name="Copeland A."/>
            <person name="Cheng J.F."/>
            <person name="Chen F."/>
            <person name="Bruce D."/>
            <person name="Goodwin L."/>
            <person name="Pitluck S."/>
            <person name="Ivanova N."/>
            <person name="Mavromatis K."/>
            <person name="Mikhailova N."/>
            <person name="Pati A."/>
            <person name="Chen A."/>
            <person name="Palaniappan K."/>
            <person name="Land M."/>
            <person name="Hauser L."/>
            <person name="Chang Y.J."/>
            <person name="Jeffries C.D."/>
            <person name="Chain P."/>
            <person name="Saunders E."/>
            <person name="Detter J.C."/>
            <person name="Brettin T."/>
            <person name="Rohde M."/>
            <person name="Goker M."/>
            <person name="Bristow J."/>
            <person name="Eisen J.A."/>
            <person name="Markowitz V."/>
            <person name="Hugenholtz P."/>
            <person name="Kyrpides N.C."/>
            <person name="Klenk H.P."/>
            <person name="Lucas S."/>
        </authorList>
    </citation>
    <scope>NUCLEOTIDE SEQUENCE [LARGE SCALE GENOMIC DNA]</scope>
    <source>
        <strain evidence="2">ATCC 43595 / DSM 2588 / LMG 13176 / NBRC 15968 / NCIMB 11800 / UQM 2034</strain>
    </source>
</reference>
<dbReference type="Proteomes" id="UP000002215">
    <property type="component" value="Chromosome"/>
</dbReference>
<protein>
    <recommendedName>
        <fullName evidence="3">SEC-C motif-containing protein</fullName>
    </recommendedName>
</protein>
<dbReference type="OrthoDB" id="1551443at2"/>
<evidence type="ECO:0000313" key="2">
    <source>
        <dbReference type="Proteomes" id="UP000002215"/>
    </source>
</evidence>
<name>A0A979GA06_CHIPD</name>
<proteinExistence type="predicted"/>
<reference evidence="2" key="1">
    <citation type="submission" date="2009-08" db="EMBL/GenBank/DDBJ databases">
        <title>The complete genome of Chitinophaga pinensis DSM 2588.</title>
        <authorList>
            <consortium name="US DOE Joint Genome Institute (JGI-PGF)"/>
            <person name="Lucas S."/>
            <person name="Copeland A."/>
            <person name="Lapidus A."/>
            <person name="Glavina del Rio T."/>
            <person name="Dalin E."/>
            <person name="Tice H."/>
            <person name="Bruce D."/>
            <person name="Goodwin L."/>
            <person name="Pitluck S."/>
            <person name="Kyrpides N."/>
            <person name="Mavromatis K."/>
            <person name="Ivanova N."/>
            <person name="Mikhailova N."/>
            <person name="Sims D."/>
            <person name="Meinche L."/>
            <person name="Brettin T."/>
            <person name="Detter J.C."/>
            <person name="Han C."/>
            <person name="Larimer F."/>
            <person name="Land M."/>
            <person name="Hauser L."/>
            <person name="Markowitz V."/>
            <person name="Cheng J.-F."/>
            <person name="Hugenholtz P."/>
            <person name="Woyke T."/>
            <person name="Wu D."/>
            <person name="Spring S."/>
            <person name="Klenk H.-P."/>
            <person name="Eisen J.A."/>
        </authorList>
    </citation>
    <scope>NUCLEOTIDE SEQUENCE [LARGE SCALE GENOMIC DNA]</scope>
    <source>
        <strain evidence="2">ATCC 43595 / DSM 2588 / LMG 13176 / NBRC 15968 / NCIMB 11800 / UQM 2034</strain>
    </source>
</reference>
<evidence type="ECO:0008006" key="3">
    <source>
        <dbReference type="Google" id="ProtNLM"/>
    </source>
</evidence>